<gene>
    <name evidence="3" type="ORF">DNF11_1771</name>
</gene>
<name>A0A3G2S3S2_MALR7</name>
<dbReference type="Proteomes" id="UP000269793">
    <property type="component" value="Chromosome III"/>
</dbReference>
<protein>
    <submittedName>
        <fullName evidence="3">Uncharacterized protein</fullName>
    </submittedName>
</protein>
<dbReference type="OrthoDB" id="3340928at2759"/>
<dbReference type="EMBL" id="CP033150">
    <property type="protein sequence ID" value="AYO42721.1"/>
    <property type="molecule type" value="Genomic_DNA"/>
</dbReference>
<evidence type="ECO:0000313" key="3">
    <source>
        <dbReference type="EMBL" id="AYO42721.1"/>
    </source>
</evidence>
<accession>A0A3G2S3S2</accession>
<dbReference type="AlphaFoldDB" id="A0A3G2S3S2"/>
<evidence type="ECO:0000256" key="2">
    <source>
        <dbReference type="SAM" id="Phobius"/>
    </source>
</evidence>
<organism evidence="3 4">
    <name type="scientific">Malassezia restricta (strain ATCC 96810 / NBRC 103918 / CBS 7877)</name>
    <name type="common">Seborrheic dermatitis infection agent</name>
    <dbReference type="NCBI Taxonomy" id="425264"/>
    <lineage>
        <taxon>Eukaryota</taxon>
        <taxon>Fungi</taxon>
        <taxon>Dikarya</taxon>
        <taxon>Basidiomycota</taxon>
        <taxon>Ustilaginomycotina</taxon>
        <taxon>Malasseziomycetes</taxon>
        <taxon>Malasseziales</taxon>
        <taxon>Malasseziaceae</taxon>
        <taxon>Malassezia</taxon>
    </lineage>
</organism>
<keyword evidence="2" id="KW-0812">Transmembrane</keyword>
<evidence type="ECO:0000256" key="1">
    <source>
        <dbReference type="SAM" id="MobiDB-lite"/>
    </source>
</evidence>
<keyword evidence="2" id="KW-1133">Transmembrane helix</keyword>
<dbReference type="VEuPathDB" id="FungiDB:DNF11_1771"/>
<keyword evidence="4" id="KW-1185">Reference proteome</keyword>
<feature type="region of interest" description="Disordered" evidence="1">
    <location>
        <begin position="1"/>
        <end position="35"/>
    </location>
</feature>
<feature type="transmembrane region" description="Helical" evidence="2">
    <location>
        <begin position="76"/>
        <end position="97"/>
    </location>
</feature>
<sequence length="119" mass="13035">MSSLASGVAPASESSGVRQRHAPQGGKVIDRTTKAIQREPEPKSQAFYAPLVDTVWRVYVMASGILGTSVQEPVEILIMLSVYAIVLSGVCLALYHFPNYVQNASRRVHYYLTGEQPVQ</sequence>
<proteinExistence type="predicted"/>
<evidence type="ECO:0000313" key="4">
    <source>
        <dbReference type="Proteomes" id="UP000269793"/>
    </source>
</evidence>
<keyword evidence="2" id="KW-0472">Membrane</keyword>
<reference evidence="3 4" key="1">
    <citation type="submission" date="2018-10" db="EMBL/GenBank/DDBJ databases">
        <title>Complete genome sequence of Malassezia restricta CBS 7877.</title>
        <authorList>
            <person name="Morand S.C."/>
            <person name="Bertignac M."/>
            <person name="Iltis A."/>
            <person name="Kolder I."/>
            <person name="Pirovano W."/>
            <person name="Jourdain R."/>
            <person name="Clavaud C."/>
        </authorList>
    </citation>
    <scope>NUCLEOTIDE SEQUENCE [LARGE SCALE GENOMIC DNA]</scope>
    <source>
        <strain evidence="3 4">CBS 7877</strain>
    </source>
</reference>